<keyword evidence="3" id="KW-1185">Reference proteome</keyword>
<accession>A0A8J6C6K6</accession>
<reference evidence="2" key="1">
    <citation type="submission" date="2021-05" db="EMBL/GenBank/DDBJ databases">
        <title>The genome of the haptophyte Pavlova lutheri (Diacronema luteri, Pavlovales) - a model for lipid biosynthesis in eukaryotic algae.</title>
        <authorList>
            <person name="Hulatt C.J."/>
            <person name="Posewitz M.C."/>
        </authorList>
    </citation>
    <scope>NUCLEOTIDE SEQUENCE</scope>
    <source>
        <strain evidence="2">NIVA-4/92</strain>
    </source>
</reference>
<gene>
    <name evidence="2" type="ORF">KFE25_003915</name>
</gene>
<name>A0A8J6C6K6_DIALT</name>
<feature type="compositionally biased region" description="Polar residues" evidence="1">
    <location>
        <begin position="281"/>
        <end position="291"/>
    </location>
</feature>
<evidence type="ECO:0000313" key="3">
    <source>
        <dbReference type="Proteomes" id="UP000751190"/>
    </source>
</evidence>
<dbReference type="Proteomes" id="UP000751190">
    <property type="component" value="Unassembled WGS sequence"/>
</dbReference>
<organism evidence="2 3">
    <name type="scientific">Diacronema lutheri</name>
    <name type="common">Unicellular marine alga</name>
    <name type="synonym">Monochrysis lutheri</name>
    <dbReference type="NCBI Taxonomy" id="2081491"/>
    <lineage>
        <taxon>Eukaryota</taxon>
        <taxon>Haptista</taxon>
        <taxon>Haptophyta</taxon>
        <taxon>Pavlovophyceae</taxon>
        <taxon>Pavlovales</taxon>
        <taxon>Pavlovaceae</taxon>
        <taxon>Diacronema</taxon>
    </lineage>
</organism>
<dbReference type="AlphaFoldDB" id="A0A8J6C6K6"/>
<proteinExistence type="predicted"/>
<protein>
    <submittedName>
        <fullName evidence="2">Uncharacterized protein</fullName>
    </submittedName>
</protein>
<evidence type="ECO:0000256" key="1">
    <source>
        <dbReference type="SAM" id="MobiDB-lite"/>
    </source>
</evidence>
<comment type="caution">
    <text evidence="2">The sequence shown here is derived from an EMBL/GenBank/DDBJ whole genome shotgun (WGS) entry which is preliminary data.</text>
</comment>
<dbReference type="SUPFAM" id="SSF56112">
    <property type="entry name" value="Protein kinase-like (PK-like)"/>
    <property type="match status" value="1"/>
</dbReference>
<dbReference type="EMBL" id="JAGTXO010000015">
    <property type="protein sequence ID" value="KAG8463642.1"/>
    <property type="molecule type" value="Genomic_DNA"/>
</dbReference>
<sequence>MPKDDDENPAPTAAVPIAEACAALSSGKSRATHGALEVSHGANATVYAYPLGSGQFAASDGARRELSDLVVKVGRWRSAKSFDMEVRMQRRAAMAGCAPLLFHAACQPVAAQSSASRGAVFGTIAMERLTQPTLYRWLHQVTREQRRKSGASNVGAWSISREALHEPVVKAWEREAKRLQAALVRAGVKHGDWHERNLVFDVPAARALTAVGRTPSPLEHHALRELIMQAIAQGPSGGAARMLVIDFEGSKPLGGMVDRFFASMCIDRHIVDPDEEPPSPLSRQASSNKRSPASGKGSAHGTSRTVTVAVRAPVRVSASAT</sequence>
<dbReference type="InterPro" id="IPR011009">
    <property type="entry name" value="Kinase-like_dom_sf"/>
</dbReference>
<feature type="region of interest" description="Disordered" evidence="1">
    <location>
        <begin position="271"/>
        <end position="321"/>
    </location>
</feature>
<evidence type="ECO:0000313" key="2">
    <source>
        <dbReference type="EMBL" id="KAG8463642.1"/>
    </source>
</evidence>
<feature type="compositionally biased region" description="Low complexity" evidence="1">
    <location>
        <begin position="302"/>
        <end position="321"/>
    </location>
</feature>